<dbReference type="PRINTS" id="PR01171">
    <property type="entry name" value="BCTLIPOCALIN"/>
</dbReference>
<sequence>MFRKMIVPALVAVAAVLMGCAPMPAPVTTTVESVDISRYLGTWYELGSVKQFFSVGLVNTTAEYSLLPSGNVKVVNTGRYFSAAGPQSQVIGSAVPVDSTNARLNVSFSGSNSATPPGNYWIVDLDPEYQWAIVSDATGRSGFILSRDAYVDPAFYAELVQKAADKGVDTSNLTVTPQFLGAF</sequence>
<dbReference type="InterPro" id="IPR000566">
    <property type="entry name" value="Lipocln_cytosolic_FA-bd_dom"/>
</dbReference>
<dbReference type="InterPro" id="IPR012674">
    <property type="entry name" value="Calycin"/>
</dbReference>
<evidence type="ECO:0000259" key="3">
    <source>
        <dbReference type="Pfam" id="PF08212"/>
    </source>
</evidence>
<accession>A0A6J6C086</accession>
<dbReference type="PROSITE" id="PS00213">
    <property type="entry name" value="LIPOCALIN"/>
    <property type="match status" value="1"/>
</dbReference>
<dbReference type="EMBL" id="CAEZYU010000143">
    <property type="protein sequence ID" value="CAB4759693.1"/>
    <property type="molecule type" value="Genomic_DNA"/>
</dbReference>
<organism evidence="4">
    <name type="scientific">freshwater metagenome</name>
    <dbReference type="NCBI Taxonomy" id="449393"/>
    <lineage>
        <taxon>unclassified sequences</taxon>
        <taxon>metagenomes</taxon>
        <taxon>ecological metagenomes</taxon>
    </lineage>
</organism>
<dbReference type="AlphaFoldDB" id="A0A6J6C086"/>
<dbReference type="Gene3D" id="2.40.128.20">
    <property type="match status" value="1"/>
</dbReference>
<comment type="similarity">
    <text evidence="1 2">Belongs to the calycin superfamily. Lipocalin family.</text>
</comment>
<dbReference type="InterPro" id="IPR022272">
    <property type="entry name" value="Lipocalin_CS"/>
</dbReference>
<dbReference type="InterPro" id="IPR002446">
    <property type="entry name" value="Lipocalin_bac"/>
</dbReference>
<gene>
    <name evidence="4" type="ORF">UFOPK1358_01242</name>
    <name evidence="5" type="ORF">UFOPK2766_02143</name>
</gene>
<dbReference type="Pfam" id="PF08212">
    <property type="entry name" value="Lipocalin_2"/>
    <property type="match status" value="1"/>
</dbReference>
<dbReference type="SUPFAM" id="SSF50814">
    <property type="entry name" value="Lipocalins"/>
    <property type="match status" value="1"/>
</dbReference>
<proteinExistence type="inferred from homology"/>
<protein>
    <submittedName>
        <fullName evidence="4">Unannotated protein</fullName>
    </submittedName>
</protein>
<dbReference type="PIRSF" id="PIRSF036893">
    <property type="entry name" value="Lipocalin_ApoD"/>
    <property type="match status" value="1"/>
</dbReference>
<evidence type="ECO:0000256" key="1">
    <source>
        <dbReference type="ARBA" id="ARBA00006889"/>
    </source>
</evidence>
<reference evidence="4" key="1">
    <citation type="submission" date="2020-05" db="EMBL/GenBank/DDBJ databases">
        <authorList>
            <person name="Chiriac C."/>
            <person name="Salcher M."/>
            <person name="Ghai R."/>
            <person name="Kavagutti S V."/>
        </authorList>
    </citation>
    <scope>NUCLEOTIDE SEQUENCE</scope>
</reference>
<dbReference type="InterPro" id="IPR022271">
    <property type="entry name" value="Lipocalin_ApoD"/>
</dbReference>
<evidence type="ECO:0000313" key="4">
    <source>
        <dbReference type="EMBL" id="CAB4544730.1"/>
    </source>
</evidence>
<dbReference type="InterPro" id="IPR047202">
    <property type="entry name" value="Lipocalin_Blc-like_dom"/>
</dbReference>
<dbReference type="CDD" id="cd19438">
    <property type="entry name" value="lipocalin_Blc-like"/>
    <property type="match status" value="1"/>
</dbReference>
<feature type="domain" description="Lipocalin/cytosolic fatty-acid binding" evidence="3">
    <location>
        <begin position="34"/>
        <end position="178"/>
    </location>
</feature>
<dbReference type="PROSITE" id="PS51257">
    <property type="entry name" value="PROKAR_LIPOPROTEIN"/>
    <property type="match status" value="1"/>
</dbReference>
<dbReference type="PANTHER" id="PTHR10612:SF34">
    <property type="entry name" value="APOLIPOPROTEIN D"/>
    <property type="match status" value="1"/>
</dbReference>
<dbReference type="GO" id="GO:0006950">
    <property type="term" value="P:response to stress"/>
    <property type="evidence" value="ECO:0007669"/>
    <property type="project" value="UniProtKB-ARBA"/>
</dbReference>
<dbReference type="PANTHER" id="PTHR10612">
    <property type="entry name" value="APOLIPOPROTEIN D"/>
    <property type="match status" value="1"/>
</dbReference>
<evidence type="ECO:0000313" key="5">
    <source>
        <dbReference type="EMBL" id="CAB4759693.1"/>
    </source>
</evidence>
<dbReference type="EMBL" id="CAEZSF010000123">
    <property type="protein sequence ID" value="CAB4544730.1"/>
    <property type="molecule type" value="Genomic_DNA"/>
</dbReference>
<name>A0A6J6C086_9ZZZZ</name>
<evidence type="ECO:0000256" key="2">
    <source>
        <dbReference type="PIRNR" id="PIRNR036893"/>
    </source>
</evidence>